<gene>
    <name evidence="1" type="ORF">ALEPTO_LOCUS9972</name>
</gene>
<dbReference type="EMBL" id="CAJVPS010009408">
    <property type="protein sequence ID" value="CAG8649874.1"/>
    <property type="molecule type" value="Genomic_DNA"/>
</dbReference>
<evidence type="ECO:0000313" key="2">
    <source>
        <dbReference type="Proteomes" id="UP000789508"/>
    </source>
</evidence>
<evidence type="ECO:0000313" key="1">
    <source>
        <dbReference type="EMBL" id="CAG8649874.1"/>
    </source>
</evidence>
<dbReference type="Proteomes" id="UP000789508">
    <property type="component" value="Unassembled WGS sequence"/>
</dbReference>
<name>A0A9N9DVV3_9GLOM</name>
<proteinExistence type="predicted"/>
<accession>A0A9N9DVV3</accession>
<reference evidence="1" key="1">
    <citation type="submission" date="2021-06" db="EMBL/GenBank/DDBJ databases">
        <authorList>
            <person name="Kallberg Y."/>
            <person name="Tangrot J."/>
            <person name="Rosling A."/>
        </authorList>
    </citation>
    <scope>NUCLEOTIDE SEQUENCE</scope>
    <source>
        <strain evidence="1">FL130A</strain>
    </source>
</reference>
<sequence length="74" mass="8634">LDSETDRRGHQLNVRRFSYAEVLRITATAIVRGAVLYGKCKRPDGCVRTFDKLSARREKDVNKEYKKHISQLIR</sequence>
<feature type="non-terminal residue" evidence="1">
    <location>
        <position position="74"/>
    </location>
</feature>
<keyword evidence="2" id="KW-1185">Reference proteome</keyword>
<organism evidence="1 2">
    <name type="scientific">Ambispora leptoticha</name>
    <dbReference type="NCBI Taxonomy" id="144679"/>
    <lineage>
        <taxon>Eukaryota</taxon>
        <taxon>Fungi</taxon>
        <taxon>Fungi incertae sedis</taxon>
        <taxon>Mucoromycota</taxon>
        <taxon>Glomeromycotina</taxon>
        <taxon>Glomeromycetes</taxon>
        <taxon>Archaeosporales</taxon>
        <taxon>Ambisporaceae</taxon>
        <taxon>Ambispora</taxon>
    </lineage>
</organism>
<protein>
    <submittedName>
        <fullName evidence="1">7011_t:CDS:1</fullName>
    </submittedName>
</protein>
<dbReference type="AlphaFoldDB" id="A0A9N9DVV3"/>
<comment type="caution">
    <text evidence="1">The sequence shown here is derived from an EMBL/GenBank/DDBJ whole genome shotgun (WGS) entry which is preliminary data.</text>
</comment>